<feature type="compositionally biased region" description="Basic and acidic residues" evidence="1">
    <location>
        <begin position="8"/>
        <end position="23"/>
    </location>
</feature>
<sequence>MNKQSVIRYDRLAGNRLRKELRPKATPQQRGLAPHTPEVGRQHPRGDTASQAELQHGARSPASVGESLWPSSRTYRPKKSRKLAGSHTKSPEKKRSRPALTSRYREEKYQDH</sequence>
<feature type="compositionally biased region" description="Basic and acidic residues" evidence="1">
    <location>
        <begin position="103"/>
        <end position="112"/>
    </location>
</feature>
<comment type="caution">
    <text evidence="2">The sequence shown here is derived from an EMBL/GenBank/DDBJ whole genome shotgun (WGS) entry which is preliminary data.</text>
</comment>
<organism evidence="2 3">
    <name type="scientific">Portunus trituberculatus</name>
    <name type="common">Swimming crab</name>
    <name type="synonym">Neptunus trituberculatus</name>
    <dbReference type="NCBI Taxonomy" id="210409"/>
    <lineage>
        <taxon>Eukaryota</taxon>
        <taxon>Metazoa</taxon>
        <taxon>Ecdysozoa</taxon>
        <taxon>Arthropoda</taxon>
        <taxon>Crustacea</taxon>
        <taxon>Multicrustacea</taxon>
        <taxon>Malacostraca</taxon>
        <taxon>Eumalacostraca</taxon>
        <taxon>Eucarida</taxon>
        <taxon>Decapoda</taxon>
        <taxon>Pleocyemata</taxon>
        <taxon>Brachyura</taxon>
        <taxon>Eubrachyura</taxon>
        <taxon>Portunoidea</taxon>
        <taxon>Portunidae</taxon>
        <taxon>Portuninae</taxon>
        <taxon>Portunus</taxon>
    </lineage>
</organism>
<feature type="compositionally biased region" description="Basic residues" evidence="1">
    <location>
        <begin position="75"/>
        <end position="84"/>
    </location>
</feature>
<reference evidence="2 3" key="1">
    <citation type="submission" date="2019-05" db="EMBL/GenBank/DDBJ databases">
        <title>Another draft genome of Portunus trituberculatus and its Hox gene families provides insights of decapod evolution.</title>
        <authorList>
            <person name="Jeong J.-H."/>
            <person name="Song I."/>
            <person name="Kim S."/>
            <person name="Choi T."/>
            <person name="Kim D."/>
            <person name="Ryu S."/>
            <person name="Kim W."/>
        </authorList>
    </citation>
    <scope>NUCLEOTIDE SEQUENCE [LARGE SCALE GENOMIC DNA]</scope>
    <source>
        <tissue evidence="2">Muscle</tissue>
    </source>
</reference>
<evidence type="ECO:0000256" key="1">
    <source>
        <dbReference type="SAM" id="MobiDB-lite"/>
    </source>
</evidence>
<name>A0A5B7DZE2_PORTR</name>
<protein>
    <submittedName>
        <fullName evidence="2">Uncharacterized protein</fullName>
    </submittedName>
</protein>
<gene>
    <name evidence="2" type="ORF">E2C01_019706</name>
</gene>
<accession>A0A5B7DZE2</accession>
<dbReference type="Proteomes" id="UP000324222">
    <property type="component" value="Unassembled WGS sequence"/>
</dbReference>
<evidence type="ECO:0000313" key="3">
    <source>
        <dbReference type="Proteomes" id="UP000324222"/>
    </source>
</evidence>
<dbReference type="EMBL" id="VSRR010001616">
    <property type="protein sequence ID" value="MPC26565.1"/>
    <property type="molecule type" value="Genomic_DNA"/>
</dbReference>
<dbReference type="AlphaFoldDB" id="A0A5B7DZE2"/>
<feature type="region of interest" description="Disordered" evidence="1">
    <location>
        <begin position="1"/>
        <end position="112"/>
    </location>
</feature>
<evidence type="ECO:0000313" key="2">
    <source>
        <dbReference type="EMBL" id="MPC26565.1"/>
    </source>
</evidence>
<keyword evidence="3" id="KW-1185">Reference proteome</keyword>
<proteinExistence type="predicted"/>